<sequence length="237" mass="26707">MQMRLQKYLSQAGVDSRRACEDIILQGKVSVNGKTIKKLGTKVNPETDIIKVNGKVCSLKYDFIYILINKPKGILTTVKDPLGRPTVLDLLPEFCERVFPVGRLDKETEGLLILTNDGEVTYKLTHPKYKVIKTYVAHVRGIVGNNKIKSLEKGIILEDGVTAPAKANILKVLRNSTIIKLEIHEGRKRQVRRMCDSIGHPIIELKRTQIGDISIKGLKPGEWRLLSQREIDYIKGL</sequence>
<dbReference type="NCBIfam" id="TIGR00093">
    <property type="entry name" value="pseudouridine synthase"/>
    <property type="match status" value="1"/>
</dbReference>
<evidence type="ECO:0000256" key="5">
    <source>
        <dbReference type="RuleBase" id="RU003887"/>
    </source>
</evidence>
<dbReference type="InterPro" id="IPR002942">
    <property type="entry name" value="S4_RNA-bd"/>
</dbReference>
<gene>
    <name evidence="7" type="primary">rluB</name>
    <name evidence="7" type="ordered locus">TEPIRE1_1463</name>
</gene>
<dbReference type="KEGG" id="tep:TepRe1_1351"/>
<proteinExistence type="inferred from homology"/>
<organism evidence="7 8">
    <name type="scientific">Tepidanaerobacter acetatoxydans (strain DSM 21804 / JCM 16047 / Re1)</name>
    <dbReference type="NCBI Taxonomy" id="1209989"/>
    <lineage>
        <taxon>Bacteria</taxon>
        <taxon>Bacillati</taxon>
        <taxon>Bacillota</taxon>
        <taxon>Clostridia</taxon>
        <taxon>Thermosediminibacterales</taxon>
        <taxon>Tepidanaerobacteraceae</taxon>
        <taxon>Tepidanaerobacter</taxon>
    </lineage>
</organism>
<accession>L0S173</accession>
<accession>F4LUX1</accession>
<comment type="similarity">
    <text evidence="1 5">Belongs to the pseudouridine synthase RsuA family.</text>
</comment>
<keyword evidence="2 4" id="KW-0694">RNA-binding</keyword>
<dbReference type="InterPro" id="IPR018496">
    <property type="entry name" value="PsdUridine_synth_RsuA/RluB_CS"/>
</dbReference>
<dbReference type="Gene3D" id="3.10.290.10">
    <property type="entry name" value="RNA-binding S4 domain"/>
    <property type="match status" value="1"/>
</dbReference>
<feature type="domain" description="RNA-binding S4" evidence="6">
    <location>
        <begin position="3"/>
        <end position="64"/>
    </location>
</feature>
<evidence type="ECO:0000313" key="8">
    <source>
        <dbReference type="Proteomes" id="UP000010802"/>
    </source>
</evidence>
<dbReference type="Proteomes" id="UP000010802">
    <property type="component" value="Chromosome"/>
</dbReference>
<evidence type="ECO:0000256" key="2">
    <source>
        <dbReference type="ARBA" id="ARBA00022884"/>
    </source>
</evidence>
<evidence type="ECO:0000313" key="7">
    <source>
        <dbReference type="EMBL" id="CCP26209.2"/>
    </source>
</evidence>
<dbReference type="PANTHER" id="PTHR47683">
    <property type="entry name" value="PSEUDOURIDINE SYNTHASE FAMILY PROTEIN-RELATED"/>
    <property type="match status" value="1"/>
</dbReference>
<dbReference type="PROSITE" id="PS50889">
    <property type="entry name" value="S4"/>
    <property type="match status" value="1"/>
</dbReference>
<dbReference type="EC" id="5.4.99.-" evidence="5"/>
<dbReference type="GO" id="GO:0000455">
    <property type="term" value="P:enzyme-directed rRNA pseudouridine synthesis"/>
    <property type="evidence" value="ECO:0007669"/>
    <property type="project" value="UniProtKB-ARBA"/>
</dbReference>
<dbReference type="Gene3D" id="3.30.70.1560">
    <property type="entry name" value="Alpha-L RNA-binding motif"/>
    <property type="match status" value="1"/>
</dbReference>
<dbReference type="EMBL" id="HF563609">
    <property type="protein sequence ID" value="CCP26209.2"/>
    <property type="molecule type" value="Genomic_DNA"/>
</dbReference>
<dbReference type="Gene3D" id="3.30.70.580">
    <property type="entry name" value="Pseudouridine synthase I, catalytic domain, N-terminal subdomain"/>
    <property type="match status" value="1"/>
</dbReference>
<dbReference type="Pfam" id="PF01479">
    <property type="entry name" value="S4"/>
    <property type="match status" value="1"/>
</dbReference>
<dbReference type="InterPro" id="IPR020094">
    <property type="entry name" value="TruA/RsuA/RluB/E/F_N"/>
</dbReference>
<dbReference type="InterPro" id="IPR020103">
    <property type="entry name" value="PsdUridine_synth_cat_dom_sf"/>
</dbReference>
<dbReference type="HOGENOM" id="CLU_024979_1_2_9"/>
<dbReference type="FunFam" id="3.30.70.1560:FF:000001">
    <property type="entry name" value="Pseudouridine synthase"/>
    <property type="match status" value="1"/>
</dbReference>
<evidence type="ECO:0000256" key="1">
    <source>
        <dbReference type="ARBA" id="ARBA00008348"/>
    </source>
</evidence>
<dbReference type="GO" id="GO:0120159">
    <property type="term" value="F:rRNA pseudouridine synthase activity"/>
    <property type="evidence" value="ECO:0007669"/>
    <property type="project" value="UniProtKB-ARBA"/>
</dbReference>
<dbReference type="InterPro" id="IPR042092">
    <property type="entry name" value="PsdUridine_s_RsuA/RluB/E/F_cat"/>
</dbReference>
<dbReference type="SMART" id="SM00363">
    <property type="entry name" value="S4"/>
    <property type="match status" value="1"/>
</dbReference>
<dbReference type="InterPro" id="IPR006145">
    <property type="entry name" value="PsdUridine_synth_RsuA/RluA"/>
</dbReference>
<evidence type="ECO:0000259" key="6">
    <source>
        <dbReference type="SMART" id="SM00363"/>
    </source>
</evidence>
<dbReference type="Pfam" id="PF00849">
    <property type="entry name" value="PseudoU_synth_2"/>
    <property type="match status" value="1"/>
</dbReference>
<evidence type="ECO:0000256" key="4">
    <source>
        <dbReference type="PROSITE-ProRule" id="PRU00182"/>
    </source>
</evidence>
<dbReference type="PANTHER" id="PTHR47683:SF2">
    <property type="entry name" value="RNA-BINDING S4 DOMAIN-CONTAINING PROTEIN"/>
    <property type="match status" value="1"/>
</dbReference>
<dbReference type="PROSITE" id="PS01149">
    <property type="entry name" value="PSI_RSU"/>
    <property type="match status" value="1"/>
</dbReference>
<dbReference type="KEGG" id="tae:TepiRe1_1463"/>
<dbReference type="InterPro" id="IPR036986">
    <property type="entry name" value="S4_RNA-bd_sf"/>
</dbReference>
<dbReference type="STRING" id="1209989.TepRe1_1351"/>
<dbReference type="AlphaFoldDB" id="F4LUX1"/>
<dbReference type="GO" id="GO:0003723">
    <property type="term" value="F:RNA binding"/>
    <property type="evidence" value="ECO:0007669"/>
    <property type="project" value="UniProtKB-KW"/>
</dbReference>
<reference evidence="8" key="1">
    <citation type="journal article" date="2013" name="Genome Announc.">
        <title>First genome sequence of a syntrophic acetate-oxidizing bacterium, Tepidanaerobacter acetatoxydans strain Re1.</title>
        <authorList>
            <person name="Manzoor S."/>
            <person name="Bongcam-Rudloff E."/>
            <person name="Schnurer A."/>
            <person name="Muller B."/>
        </authorList>
    </citation>
    <scope>NUCLEOTIDE SEQUENCE [LARGE SCALE GENOMIC DNA]</scope>
    <source>
        <strain evidence="8">Re1</strain>
    </source>
</reference>
<dbReference type="CDD" id="cd02870">
    <property type="entry name" value="PseudoU_synth_RsuA_like"/>
    <property type="match status" value="1"/>
</dbReference>
<keyword evidence="8" id="KW-1185">Reference proteome</keyword>
<dbReference type="CDD" id="cd00165">
    <property type="entry name" value="S4"/>
    <property type="match status" value="1"/>
</dbReference>
<protein>
    <recommendedName>
        <fullName evidence="5">Pseudouridine synthase</fullName>
        <ecNumber evidence="5">5.4.99.-</ecNumber>
    </recommendedName>
</protein>
<keyword evidence="3 5" id="KW-0413">Isomerase</keyword>
<dbReference type="eggNOG" id="COG1187">
    <property type="taxonomic scope" value="Bacteria"/>
</dbReference>
<dbReference type="GO" id="GO:0005829">
    <property type="term" value="C:cytosol"/>
    <property type="evidence" value="ECO:0007669"/>
    <property type="project" value="UniProtKB-ARBA"/>
</dbReference>
<name>F4LUX1_TEPAE</name>
<dbReference type="InterPro" id="IPR000748">
    <property type="entry name" value="PsdUridine_synth_RsuA/RluB/E/F"/>
</dbReference>
<dbReference type="SUPFAM" id="SSF55120">
    <property type="entry name" value="Pseudouridine synthase"/>
    <property type="match status" value="1"/>
</dbReference>
<dbReference type="SUPFAM" id="SSF55174">
    <property type="entry name" value="Alpha-L RNA-binding motif"/>
    <property type="match status" value="1"/>
</dbReference>
<dbReference type="FunFam" id="3.10.290.10:FF:000003">
    <property type="entry name" value="Pseudouridine synthase"/>
    <property type="match status" value="1"/>
</dbReference>
<dbReference type="InterPro" id="IPR050343">
    <property type="entry name" value="RsuA_PseudoU_synthase"/>
</dbReference>
<evidence type="ECO:0000256" key="3">
    <source>
        <dbReference type="ARBA" id="ARBA00023235"/>
    </source>
</evidence>